<name>A0A8J8PDM6_9EURY</name>
<keyword evidence="1" id="KW-0812">Transmembrane</keyword>
<comment type="caution">
    <text evidence="2">The sequence shown here is derived from an EMBL/GenBank/DDBJ whole genome shotgun (WGS) entry which is preliminary data.</text>
</comment>
<reference evidence="2" key="1">
    <citation type="submission" date="2019-02" db="EMBL/GenBank/DDBJ databases">
        <title>Halonotius sp. a new haloarchaeum isolated from saline soil.</title>
        <authorList>
            <person name="Duran-Viseras A."/>
            <person name="Sanchez-Porro C."/>
            <person name="Ventosa A."/>
        </authorList>
    </citation>
    <scope>NUCLEOTIDE SEQUENCE</scope>
    <source>
        <strain evidence="2">F15B</strain>
    </source>
</reference>
<accession>A0A8J8PDM6</accession>
<dbReference type="RefSeq" id="WP_142978306.1">
    <property type="nucleotide sequence ID" value="NZ_RKLU01000001.1"/>
</dbReference>
<feature type="transmembrane region" description="Helical" evidence="1">
    <location>
        <begin position="34"/>
        <end position="55"/>
    </location>
</feature>
<gene>
    <name evidence="2" type="ORF">EGH24_00990</name>
</gene>
<organism evidence="2 3">
    <name type="scientific">Halonotius terrestris</name>
    <dbReference type="NCBI Taxonomy" id="2487750"/>
    <lineage>
        <taxon>Archaea</taxon>
        <taxon>Methanobacteriati</taxon>
        <taxon>Methanobacteriota</taxon>
        <taxon>Stenosarchaea group</taxon>
        <taxon>Halobacteria</taxon>
        <taxon>Halobacteriales</taxon>
        <taxon>Haloferacaceae</taxon>
        <taxon>Halonotius</taxon>
    </lineage>
</organism>
<dbReference type="InterPro" id="IPR055757">
    <property type="entry name" value="DUF7333"/>
</dbReference>
<dbReference type="EMBL" id="RKLU01000001">
    <property type="protein sequence ID" value="TQQ83400.1"/>
    <property type="molecule type" value="Genomic_DNA"/>
</dbReference>
<evidence type="ECO:0000313" key="2">
    <source>
        <dbReference type="EMBL" id="TQQ83400.1"/>
    </source>
</evidence>
<evidence type="ECO:0000313" key="3">
    <source>
        <dbReference type="Proteomes" id="UP000705823"/>
    </source>
</evidence>
<dbReference type="Proteomes" id="UP000705823">
    <property type="component" value="Unassembled WGS sequence"/>
</dbReference>
<keyword evidence="1" id="KW-0472">Membrane</keyword>
<sequence>MEFTASTTGGLFVAVIALGIAGLIFSPVPMGTSTILMMVLPSMVVFGLIAFALGLKHGEYRASN</sequence>
<keyword evidence="1" id="KW-1133">Transmembrane helix</keyword>
<protein>
    <submittedName>
        <fullName evidence="2">Uncharacterized protein</fullName>
    </submittedName>
</protein>
<dbReference type="AlphaFoldDB" id="A0A8J8PDM6"/>
<evidence type="ECO:0000256" key="1">
    <source>
        <dbReference type="SAM" id="Phobius"/>
    </source>
</evidence>
<dbReference type="Pfam" id="PF24020">
    <property type="entry name" value="DUF7333"/>
    <property type="match status" value="1"/>
</dbReference>
<keyword evidence="3" id="KW-1185">Reference proteome</keyword>
<proteinExistence type="predicted"/>
<dbReference type="OrthoDB" id="214577at2157"/>
<feature type="transmembrane region" description="Helical" evidence="1">
    <location>
        <begin position="7"/>
        <end position="28"/>
    </location>
</feature>